<keyword evidence="6" id="KW-1185">Reference proteome</keyword>
<dbReference type="SMART" id="SM00342">
    <property type="entry name" value="HTH_ARAC"/>
    <property type="match status" value="1"/>
</dbReference>
<evidence type="ECO:0000256" key="2">
    <source>
        <dbReference type="ARBA" id="ARBA00023125"/>
    </source>
</evidence>
<dbReference type="GO" id="GO:0003700">
    <property type="term" value="F:DNA-binding transcription factor activity"/>
    <property type="evidence" value="ECO:0007669"/>
    <property type="project" value="InterPro"/>
</dbReference>
<keyword evidence="1" id="KW-0805">Transcription regulation</keyword>
<evidence type="ECO:0000313" key="6">
    <source>
        <dbReference type="Proteomes" id="UP000033109"/>
    </source>
</evidence>
<evidence type="ECO:0000256" key="3">
    <source>
        <dbReference type="ARBA" id="ARBA00023163"/>
    </source>
</evidence>
<evidence type="ECO:0000256" key="1">
    <source>
        <dbReference type="ARBA" id="ARBA00023015"/>
    </source>
</evidence>
<organism evidence="5 6">
    <name type="scientific">Pontibacter korlensis</name>
    <dbReference type="NCBI Taxonomy" id="400092"/>
    <lineage>
        <taxon>Bacteria</taxon>
        <taxon>Pseudomonadati</taxon>
        <taxon>Bacteroidota</taxon>
        <taxon>Cytophagia</taxon>
        <taxon>Cytophagales</taxon>
        <taxon>Hymenobacteraceae</taxon>
        <taxon>Pontibacter</taxon>
    </lineage>
</organism>
<keyword evidence="3" id="KW-0804">Transcription</keyword>
<gene>
    <name evidence="5" type="ORF">PKOR_03180</name>
</gene>
<accession>A0A0E3ZDJ5</accession>
<dbReference type="STRING" id="400092.PKOR_03180"/>
<dbReference type="PANTHER" id="PTHR43280:SF32">
    <property type="entry name" value="TRANSCRIPTIONAL REGULATORY PROTEIN"/>
    <property type="match status" value="1"/>
</dbReference>
<dbReference type="Pfam" id="PF12833">
    <property type="entry name" value="HTH_18"/>
    <property type="match status" value="1"/>
</dbReference>
<dbReference type="AlphaFoldDB" id="A0A0E3ZDJ5"/>
<dbReference type="PROSITE" id="PS01124">
    <property type="entry name" value="HTH_ARAC_FAMILY_2"/>
    <property type="match status" value="1"/>
</dbReference>
<name>A0A0E3ZDJ5_9BACT</name>
<feature type="domain" description="HTH araC/xylS-type" evidence="4">
    <location>
        <begin position="189"/>
        <end position="287"/>
    </location>
</feature>
<dbReference type="SUPFAM" id="SSF46689">
    <property type="entry name" value="Homeodomain-like"/>
    <property type="match status" value="1"/>
</dbReference>
<keyword evidence="2" id="KW-0238">DNA-binding</keyword>
<dbReference type="EMBL" id="CP009621">
    <property type="protein sequence ID" value="AKD02315.1"/>
    <property type="molecule type" value="Genomic_DNA"/>
</dbReference>
<dbReference type="GO" id="GO:0043565">
    <property type="term" value="F:sequence-specific DNA binding"/>
    <property type="evidence" value="ECO:0007669"/>
    <property type="project" value="InterPro"/>
</dbReference>
<protein>
    <submittedName>
        <fullName evidence="5">AraC family transcriptional regulator</fullName>
    </submittedName>
</protein>
<dbReference type="InterPro" id="IPR009057">
    <property type="entry name" value="Homeodomain-like_sf"/>
</dbReference>
<proteinExistence type="predicted"/>
<dbReference type="PATRIC" id="fig|400092.3.peg.720"/>
<dbReference type="Proteomes" id="UP000033109">
    <property type="component" value="Chromosome"/>
</dbReference>
<dbReference type="HOGENOM" id="CLU_000445_88_2_10"/>
<dbReference type="OrthoDB" id="1007667at2"/>
<dbReference type="InterPro" id="IPR018060">
    <property type="entry name" value="HTH_AraC"/>
</dbReference>
<evidence type="ECO:0000313" key="5">
    <source>
        <dbReference type="EMBL" id="AKD02315.1"/>
    </source>
</evidence>
<dbReference type="KEGG" id="pko:PKOR_03180"/>
<dbReference type="Gene3D" id="1.10.10.60">
    <property type="entry name" value="Homeodomain-like"/>
    <property type="match status" value="1"/>
</dbReference>
<evidence type="ECO:0000259" key="4">
    <source>
        <dbReference type="PROSITE" id="PS01124"/>
    </source>
</evidence>
<dbReference type="PANTHER" id="PTHR43280">
    <property type="entry name" value="ARAC-FAMILY TRANSCRIPTIONAL REGULATOR"/>
    <property type="match status" value="1"/>
</dbReference>
<reference evidence="5 6" key="1">
    <citation type="journal article" date="2015" name="Sci. Rep.">
        <title>Unraveling adaptation of Pontibacter korlensis to radiation and infertility in desert through complete genome and comparative transcriptomic analysis.</title>
        <authorList>
            <person name="Dai J."/>
            <person name="Dai W."/>
            <person name="Qiu C."/>
            <person name="Yang Z."/>
            <person name="Zhang Y."/>
            <person name="Zhou M."/>
            <person name="Zhang L."/>
            <person name="Fang C."/>
            <person name="Gao Q."/>
            <person name="Yang Q."/>
            <person name="Li X."/>
            <person name="Wang Z."/>
            <person name="Wang Z."/>
            <person name="Jia Z."/>
            <person name="Chen X."/>
        </authorList>
    </citation>
    <scope>NUCLEOTIDE SEQUENCE [LARGE SCALE GENOMIC DNA]</scope>
    <source>
        <strain evidence="5 6">X14-1T</strain>
    </source>
</reference>
<sequence length="288" mass="33684">MEDIKTFSLSRHSRLFSVPDYNREYLFVQAADHPYLEEPYRAESYAIAFLKEGSIHLQAGLNKYDIEAPSIITLGPSVIRSFRKSSDLMKMDIMFFKDTFLLEKYADISFLVKYNFFENTDLHVMSLKHPYNTRFKRIFELIELTQSAVNYHQAEIIRNYIFALIYEIDASYRHTSGTQTQLNTYPLFAKFKHLLARNYTRERKLDFYARQLHVTPKHLSAAIKKQTGKSAGEWINETVTLEAKVLLQNRTLTVSQVSDLLNFSDQSVFGKFFKANTGISPVEYRKKF</sequence>